<accession>A0AAN7SR60</accession>
<keyword evidence="5" id="KW-1185">Reference proteome</keyword>
<evidence type="ECO:0000259" key="3">
    <source>
        <dbReference type="PROSITE" id="PS50200"/>
    </source>
</evidence>
<dbReference type="Pfam" id="PF00788">
    <property type="entry name" value="RA"/>
    <property type="match status" value="2"/>
</dbReference>
<dbReference type="SMART" id="SM00314">
    <property type="entry name" value="RA"/>
    <property type="match status" value="2"/>
</dbReference>
<keyword evidence="2" id="KW-0472">Membrane</keyword>
<evidence type="ECO:0000313" key="4">
    <source>
        <dbReference type="EMBL" id="KAK4879810.1"/>
    </source>
</evidence>
<dbReference type="SUPFAM" id="SSF54236">
    <property type="entry name" value="Ubiquitin-like"/>
    <property type="match status" value="2"/>
</dbReference>
<dbReference type="InterPro" id="IPR000159">
    <property type="entry name" value="RA_dom"/>
</dbReference>
<dbReference type="AlphaFoldDB" id="A0AAN7SR60"/>
<feature type="region of interest" description="Disordered" evidence="1">
    <location>
        <begin position="370"/>
        <end position="391"/>
    </location>
</feature>
<reference evidence="5" key="1">
    <citation type="submission" date="2023-01" db="EMBL/GenBank/DDBJ databases">
        <title>Key to firefly adult light organ development and bioluminescence: homeobox transcription factors regulate luciferase expression and transportation to peroxisome.</title>
        <authorList>
            <person name="Fu X."/>
        </authorList>
    </citation>
    <scope>NUCLEOTIDE SEQUENCE [LARGE SCALE GENOMIC DNA]</scope>
</reference>
<feature type="compositionally biased region" description="Low complexity" evidence="1">
    <location>
        <begin position="113"/>
        <end position="132"/>
    </location>
</feature>
<dbReference type="PROSITE" id="PS50200">
    <property type="entry name" value="RA"/>
    <property type="match status" value="2"/>
</dbReference>
<evidence type="ECO:0000313" key="5">
    <source>
        <dbReference type="Proteomes" id="UP001353858"/>
    </source>
</evidence>
<dbReference type="Gene3D" id="3.10.20.90">
    <property type="entry name" value="Phosphatidylinositol 3-kinase Catalytic Subunit, Chain A, domain 1"/>
    <property type="match status" value="2"/>
</dbReference>
<evidence type="ECO:0000256" key="1">
    <source>
        <dbReference type="SAM" id="MobiDB-lite"/>
    </source>
</evidence>
<feature type="compositionally biased region" description="Polar residues" evidence="1">
    <location>
        <begin position="376"/>
        <end position="391"/>
    </location>
</feature>
<keyword evidence="2" id="KW-0812">Transmembrane</keyword>
<dbReference type="EMBL" id="JARPUR010000003">
    <property type="protein sequence ID" value="KAK4879810.1"/>
    <property type="molecule type" value="Genomic_DNA"/>
</dbReference>
<feature type="transmembrane region" description="Helical" evidence="2">
    <location>
        <begin position="54"/>
        <end position="76"/>
    </location>
</feature>
<dbReference type="GO" id="GO:0045743">
    <property type="term" value="P:positive regulation of fibroblast growth factor receptor signaling pathway"/>
    <property type="evidence" value="ECO:0007669"/>
    <property type="project" value="TreeGrafter"/>
</dbReference>
<keyword evidence="2" id="KW-1133">Transmembrane helix</keyword>
<dbReference type="GO" id="GO:0045742">
    <property type="term" value="P:positive regulation of epidermal growth factor receptor signaling pathway"/>
    <property type="evidence" value="ECO:0007669"/>
    <property type="project" value="TreeGrafter"/>
</dbReference>
<dbReference type="PANTHER" id="PTHR21298:SF2">
    <property type="entry name" value="GH01721P"/>
    <property type="match status" value="1"/>
</dbReference>
<dbReference type="Proteomes" id="UP001353858">
    <property type="component" value="Unassembled WGS sequence"/>
</dbReference>
<dbReference type="GO" id="GO:0007165">
    <property type="term" value="P:signal transduction"/>
    <property type="evidence" value="ECO:0007669"/>
    <property type="project" value="InterPro"/>
</dbReference>
<name>A0AAN7SR60_9COLE</name>
<feature type="region of interest" description="Disordered" evidence="1">
    <location>
        <begin position="108"/>
        <end position="132"/>
    </location>
</feature>
<sequence length="410" mass="47245">MVESTLDFDLALELIDTESETEETVDFEEWLSKQQQQTQQEVTKVRKKRKAVRLVYVYLFTNFVSSCCYKISLSLFSSEGLNNFDVKMMKHVQLSPYRSRADTVSLNSNTSYGSLSPEPLGSRSSSYSSLSESNPQTTIKVYARCLRPDIEYKTLSITFQTTCREVVATLLGKYKMKHRDPKLFYLSMEVTVRKAGVRTHLALDDEARPAVLQSCHPRGDSKFSLQTKRGGLVKIYDSALNSNSQYKSLLISSQTTADEVISLLLNCCNSKERVEQFSIYEVCTDKEQQRKLHPDDRPLQVQHTWLPSLNCHFLVRRNPEYSLPLSRRKIFWVPELPPIPATRRQQLTFRSQLLSRSQNSLLPIRNQEEKVKSTKDSINIKNNPESSSKQVSLSLMDKPSYADYENYFYI</sequence>
<proteinExistence type="predicted"/>
<organism evidence="4 5">
    <name type="scientific">Aquatica leii</name>
    <dbReference type="NCBI Taxonomy" id="1421715"/>
    <lineage>
        <taxon>Eukaryota</taxon>
        <taxon>Metazoa</taxon>
        <taxon>Ecdysozoa</taxon>
        <taxon>Arthropoda</taxon>
        <taxon>Hexapoda</taxon>
        <taxon>Insecta</taxon>
        <taxon>Pterygota</taxon>
        <taxon>Neoptera</taxon>
        <taxon>Endopterygota</taxon>
        <taxon>Coleoptera</taxon>
        <taxon>Polyphaga</taxon>
        <taxon>Elateriformia</taxon>
        <taxon>Elateroidea</taxon>
        <taxon>Lampyridae</taxon>
        <taxon>Luciolinae</taxon>
        <taxon>Aquatica</taxon>
    </lineage>
</organism>
<dbReference type="CDD" id="cd17043">
    <property type="entry name" value="RA"/>
    <property type="match status" value="1"/>
</dbReference>
<protein>
    <recommendedName>
        <fullName evidence="3">Ras-associating domain-containing protein</fullName>
    </recommendedName>
</protein>
<dbReference type="FunFam" id="3.10.20.90:FF:000295">
    <property type="entry name" value="AGAP008705-PA"/>
    <property type="match status" value="1"/>
</dbReference>
<gene>
    <name evidence="4" type="ORF">RN001_007956</name>
</gene>
<comment type="caution">
    <text evidence="4">The sequence shown here is derived from an EMBL/GenBank/DDBJ whole genome shotgun (WGS) entry which is preliminary data.</text>
</comment>
<dbReference type="PANTHER" id="PTHR21298">
    <property type="entry name" value="GH01721P"/>
    <property type="match status" value="1"/>
</dbReference>
<feature type="domain" description="Ras-associating" evidence="3">
    <location>
        <begin position="135"/>
        <end position="223"/>
    </location>
</feature>
<evidence type="ECO:0000256" key="2">
    <source>
        <dbReference type="SAM" id="Phobius"/>
    </source>
</evidence>
<feature type="domain" description="Ras-associating" evidence="3">
    <location>
        <begin position="229"/>
        <end position="320"/>
    </location>
</feature>
<dbReference type="InterPro" id="IPR029071">
    <property type="entry name" value="Ubiquitin-like_domsf"/>
</dbReference>